<evidence type="ECO:0000313" key="2">
    <source>
        <dbReference type="EMBL" id="KIK78667.1"/>
    </source>
</evidence>
<feature type="compositionally biased region" description="Polar residues" evidence="1">
    <location>
        <begin position="222"/>
        <end position="240"/>
    </location>
</feature>
<protein>
    <submittedName>
        <fullName evidence="2">Uncharacterized protein</fullName>
    </submittedName>
</protein>
<name>A0A0D0C6C7_9AGAM</name>
<sequence>MSSNTASTDTPTCPTLISPSNFQFWNLQIMEKLQREKVLGVALGTDTCPITSLSIPGTTTAAPVPATSPSVPGPSTVSPTLSGSPTISRTATAEEVQKWMEWNKRVHTTTWDLFDALLSIHQASNLASTFYIFQQLFNSTWSGGSTISKHILLLCTLEACPAGMRFMVNTRLLAFILLNSLLKTPEWNMFTSSVINTVEDSKLTFDTVETQITLEEARLNPSGPSDSTLKVSNKSSTHPPNSAAWCKHHQ</sequence>
<feature type="region of interest" description="Disordered" evidence="1">
    <location>
        <begin position="59"/>
        <end position="87"/>
    </location>
</feature>
<gene>
    <name evidence="2" type="ORF">PAXRUDRAFT_16752</name>
</gene>
<organism evidence="2 3">
    <name type="scientific">Paxillus rubicundulus Ve08.2h10</name>
    <dbReference type="NCBI Taxonomy" id="930991"/>
    <lineage>
        <taxon>Eukaryota</taxon>
        <taxon>Fungi</taxon>
        <taxon>Dikarya</taxon>
        <taxon>Basidiomycota</taxon>
        <taxon>Agaricomycotina</taxon>
        <taxon>Agaricomycetes</taxon>
        <taxon>Agaricomycetidae</taxon>
        <taxon>Boletales</taxon>
        <taxon>Paxilineae</taxon>
        <taxon>Paxillaceae</taxon>
        <taxon>Paxillus</taxon>
    </lineage>
</organism>
<dbReference type="HOGENOM" id="CLU_104293_0_0_1"/>
<feature type="compositionally biased region" description="Low complexity" evidence="1">
    <location>
        <begin position="59"/>
        <end position="86"/>
    </location>
</feature>
<dbReference type="Proteomes" id="UP000054538">
    <property type="component" value="Unassembled WGS sequence"/>
</dbReference>
<feature type="region of interest" description="Disordered" evidence="1">
    <location>
        <begin position="219"/>
        <end position="250"/>
    </location>
</feature>
<proteinExistence type="predicted"/>
<reference evidence="3" key="2">
    <citation type="submission" date="2015-01" db="EMBL/GenBank/DDBJ databases">
        <title>Evolutionary Origins and Diversification of the Mycorrhizal Mutualists.</title>
        <authorList>
            <consortium name="DOE Joint Genome Institute"/>
            <consortium name="Mycorrhizal Genomics Consortium"/>
            <person name="Kohler A."/>
            <person name="Kuo A."/>
            <person name="Nagy L.G."/>
            <person name="Floudas D."/>
            <person name="Copeland A."/>
            <person name="Barry K.W."/>
            <person name="Cichocki N."/>
            <person name="Veneault-Fourrey C."/>
            <person name="LaButti K."/>
            <person name="Lindquist E.A."/>
            <person name="Lipzen A."/>
            <person name="Lundell T."/>
            <person name="Morin E."/>
            <person name="Murat C."/>
            <person name="Riley R."/>
            <person name="Ohm R."/>
            <person name="Sun H."/>
            <person name="Tunlid A."/>
            <person name="Henrissat B."/>
            <person name="Grigoriev I.V."/>
            <person name="Hibbett D.S."/>
            <person name="Martin F."/>
        </authorList>
    </citation>
    <scope>NUCLEOTIDE SEQUENCE [LARGE SCALE GENOMIC DNA]</scope>
    <source>
        <strain evidence="3">Ve08.2h10</strain>
    </source>
</reference>
<dbReference type="AlphaFoldDB" id="A0A0D0C6C7"/>
<keyword evidence="3" id="KW-1185">Reference proteome</keyword>
<evidence type="ECO:0000313" key="3">
    <source>
        <dbReference type="Proteomes" id="UP000054538"/>
    </source>
</evidence>
<evidence type="ECO:0000256" key="1">
    <source>
        <dbReference type="SAM" id="MobiDB-lite"/>
    </source>
</evidence>
<dbReference type="OrthoDB" id="2953744at2759"/>
<dbReference type="Pfam" id="PF14223">
    <property type="entry name" value="Retrotran_gag_2"/>
    <property type="match status" value="1"/>
</dbReference>
<dbReference type="InParanoid" id="A0A0D0C6C7"/>
<accession>A0A0D0C6C7</accession>
<reference evidence="2 3" key="1">
    <citation type="submission" date="2014-04" db="EMBL/GenBank/DDBJ databases">
        <authorList>
            <consortium name="DOE Joint Genome Institute"/>
            <person name="Kuo A."/>
            <person name="Kohler A."/>
            <person name="Jargeat P."/>
            <person name="Nagy L.G."/>
            <person name="Floudas D."/>
            <person name="Copeland A."/>
            <person name="Barry K.W."/>
            <person name="Cichocki N."/>
            <person name="Veneault-Fourrey C."/>
            <person name="LaButti K."/>
            <person name="Lindquist E.A."/>
            <person name="Lipzen A."/>
            <person name="Lundell T."/>
            <person name="Morin E."/>
            <person name="Murat C."/>
            <person name="Sun H."/>
            <person name="Tunlid A."/>
            <person name="Henrissat B."/>
            <person name="Grigoriev I.V."/>
            <person name="Hibbett D.S."/>
            <person name="Martin F."/>
            <person name="Nordberg H.P."/>
            <person name="Cantor M.N."/>
            <person name="Hua S.X."/>
        </authorList>
    </citation>
    <scope>NUCLEOTIDE SEQUENCE [LARGE SCALE GENOMIC DNA]</scope>
    <source>
        <strain evidence="2 3">Ve08.2h10</strain>
    </source>
</reference>
<dbReference type="EMBL" id="KN826516">
    <property type="protein sequence ID" value="KIK78667.1"/>
    <property type="molecule type" value="Genomic_DNA"/>
</dbReference>